<dbReference type="RefSeq" id="WP_153282044.1">
    <property type="nucleotide sequence ID" value="NZ_CP045644.1"/>
</dbReference>
<accession>A0A5Q0M245</accession>
<organism evidence="2 3">
    <name type="scientific">Variovorax paradoxus</name>
    <dbReference type="NCBI Taxonomy" id="34073"/>
    <lineage>
        <taxon>Bacteria</taxon>
        <taxon>Pseudomonadati</taxon>
        <taxon>Pseudomonadota</taxon>
        <taxon>Betaproteobacteria</taxon>
        <taxon>Burkholderiales</taxon>
        <taxon>Comamonadaceae</taxon>
        <taxon>Variovorax</taxon>
    </lineage>
</organism>
<feature type="compositionally biased region" description="Basic and acidic residues" evidence="1">
    <location>
        <begin position="10"/>
        <end position="27"/>
    </location>
</feature>
<protein>
    <recommendedName>
        <fullName evidence="4">Meckel syndrome type 1 protein</fullName>
    </recommendedName>
</protein>
<reference evidence="2 3" key="1">
    <citation type="submission" date="2019-10" db="EMBL/GenBank/DDBJ databases">
        <title>Complete genome sequence of Variovorax paradoxus 5C-2.</title>
        <authorList>
            <person name="Gogoleva N.E."/>
            <person name="Balkin A.S."/>
        </authorList>
    </citation>
    <scope>NUCLEOTIDE SEQUENCE [LARGE SCALE GENOMIC DNA]</scope>
    <source>
        <strain evidence="2 3">5C-2</strain>
    </source>
</reference>
<evidence type="ECO:0000256" key="1">
    <source>
        <dbReference type="SAM" id="MobiDB-lite"/>
    </source>
</evidence>
<name>A0A5Q0M245_VARPD</name>
<proteinExistence type="predicted"/>
<evidence type="ECO:0008006" key="4">
    <source>
        <dbReference type="Google" id="ProtNLM"/>
    </source>
</evidence>
<sequence>MSTGMDDDLHDPRLRRALDHAPDRDAMPAAHTREAILKMAHNLAAVSAPAAGHVAEAAPWWRRLFGGGSPRSRMPWNAAFATVLVATFVTVLWHREPVPEAGLDGEAQVAGAPAPASAPPAQTAEAPAAAPAAEPAATADMTPPAAPRSDAARDAKETSKQRETQEARDASRRREAPPAAEASIQKDEERMLEKAAPAAPVVPAPAPAAPAIASAPMPAPPMADVGQSPAPYAAAPPAPAAAPAAPMQRESAETTSSLAAQGGASANVAGMQRRAAPASAPAAAKAAAPRAAAEAVTSSGFTALDRWTTLDITRAGTTTRQTRGDTEGLAALVNTVARAATVSGGELGAPVEARIELRRDGALLAVLEIAGDQVRWTPQPGGPASIGTPPAQALDALRTAVSRTR</sequence>
<evidence type="ECO:0000313" key="3">
    <source>
        <dbReference type="Proteomes" id="UP000326780"/>
    </source>
</evidence>
<evidence type="ECO:0000313" key="2">
    <source>
        <dbReference type="EMBL" id="QFZ83308.1"/>
    </source>
</evidence>
<dbReference type="AlphaFoldDB" id="A0A5Q0M245"/>
<gene>
    <name evidence="2" type="ORF">GFK26_11310</name>
</gene>
<feature type="region of interest" description="Disordered" evidence="1">
    <location>
        <begin position="1"/>
        <end position="27"/>
    </location>
</feature>
<feature type="compositionally biased region" description="Basic and acidic residues" evidence="1">
    <location>
        <begin position="150"/>
        <end position="176"/>
    </location>
</feature>
<feature type="region of interest" description="Disordered" evidence="1">
    <location>
        <begin position="378"/>
        <end position="405"/>
    </location>
</feature>
<feature type="region of interest" description="Disordered" evidence="1">
    <location>
        <begin position="106"/>
        <end position="198"/>
    </location>
</feature>
<dbReference type="EMBL" id="CP045644">
    <property type="protein sequence ID" value="QFZ83308.1"/>
    <property type="molecule type" value="Genomic_DNA"/>
</dbReference>
<feature type="compositionally biased region" description="Low complexity" evidence="1">
    <location>
        <begin position="106"/>
        <end position="149"/>
    </location>
</feature>
<dbReference type="Proteomes" id="UP000326780">
    <property type="component" value="Chromosome"/>
</dbReference>
<feature type="region of interest" description="Disordered" evidence="1">
    <location>
        <begin position="220"/>
        <end position="265"/>
    </location>
</feature>
<feature type="compositionally biased region" description="Basic and acidic residues" evidence="1">
    <location>
        <begin position="184"/>
        <end position="193"/>
    </location>
</feature>